<comment type="subcellular location">
    <subcellularLocation>
        <location evidence="1">Cell membrane</location>
        <topology evidence="1">Multi-pass membrane protein</topology>
    </subcellularLocation>
</comment>
<evidence type="ECO:0000256" key="4">
    <source>
        <dbReference type="ARBA" id="ARBA00022989"/>
    </source>
</evidence>
<name>A0A927CUJ2_9BACI</name>
<evidence type="ECO:0000256" key="1">
    <source>
        <dbReference type="ARBA" id="ARBA00004651"/>
    </source>
</evidence>
<accession>A0A927CUJ2</accession>
<dbReference type="AlphaFoldDB" id="A0A927CUJ2"/>
<evidence type="ECO:0000256" key="3">
    <source>
        <dbReference type="ARBA" id="ARBA00022692"/>
    </source>
</evidence>
<dbReference type="InterPro" id="IPR001123">
    <property type="entry name" value="LeuE-type"/>
</dbReference>
<dbReference type="PANTHER" id="PTHR30086">
    <property type="entry name" value="ARGININE EXPORTER PROTEIN ARGO"/>
    <property type="match status" value="1"/>
</dbReference>
<feature type="transmembrane region" description="Helical" evidence="6">
    <location>
        <begin position="109"/>
        <end position="133"/>
    </location>
</feature>
<evidence type="ECO:0000313" key="8">
    <source>
        <dbReference type="Proteomes" id="UP000602076"/>
    </source>
</evidence>
<proteinExistence type="predicted"/>
<reference evidence="7" key="1">
    <citation type="submission" date="2020-09" db="EMBL/GenBank/DDBJ databases">
        <title>Bacillus faecalis sp. nov., a moderately halophilic bacterium isolated from cow faeces.</title>
        <authorList>
            <person name="Jiang L."/>
            <person name="Lee J."/>
        </authorList>
    </citation>
    <scope>NUCLEOTIDE SEQUENCE</scope>
    <source>
        <strain evidence="7">AGMB 02131</strain>
    </source>
</reference>
<evidence type="ECO:0000313" key="7">
    <source>
        <dbReference type="EMBL" id="MBD3107449.1"/>
    </source>
</evidence>
<keyword evidence="4 6" id="KW-1133">Transmembrane helix</keyword>
<feature type="transmembrane region" description="Helical" evidence="6">
    <location>
        <begin position="6"/>
        <end position="23"/>
    </location>
</feature>
<evidence type="ECO:0000256" key="5">
    <source>
        <dbReference type="ARBA" id="ARBA00023136"/>
    </source>
</evidence>
<dbReference type="EMBL" id="JACXSI010000006">
    <property type="protein sequence ID" value="MBD3107449.1"/>
    <property type="molecule type" value="Genomic_DNA"/>
</dbReference>
<keyword evidence="8" id="KW-1185">Reference proteome</keyword>
<dbReference type="RefSeq" id="WP_190996992.1">
    <property type="nucleotide sequence ID" value="NZ_JACXSI010000006.1"/>
</dbReference>
<gene>
    <name evidence="7" type="ORF">IEO70_03645</name>
</gene>
<evidence type="ECO:0000256" key="6">
    <source>
        <dbReference type="SAM" id="Phobius"/>
    </source>
</evidence>
<comment type="caution">
    <text evidence="7">The sequence shown here is derived from an EMBL/GenBank/DDBJ whole genome shotgun (WGS) entry which is preliminary data.</text>
</comment>
<feature type="transmembrane region" description="Helical" evidence="6">
    <location>
        <begin position="145"/>
        <end position="170"/>
    </location>
</feature>
<dbReference type="GO" id="GO:0015171">
    <property type="term" value="F:amino acid transmembrane transporter activity"/>
    <property type="evidence" value="ECO:0007669"/>
    <property type="project" value="TreeGrafter"/>
</dbReference>
<organism evidence="7 8">
    <name type="scientific">Peribacillus faecalis</name>
    <dbReference type="NCBI Taxonomy" id="2772559"/>
    <lineage>
        <taxon>Bacteria</taxon>
        <taxon>Bacillati</taxon>
        <taxon>Bacillota</taxon>
        <taxon>Bacilli</taxon>
        <taxon>Bacillales</taxon>
        <taxon>Bacillaceae</taxon>
        <taxon>Peribacillus</taxon>
    </lineage>
</organism>
<dbReference type="Pfam" id="PF01810">
    <property type="entry name" value="LysE"/>
    <property type="match status" value="1"/>
</dbReference>
<feature type="transmembrane region" description="Helical" evidence="6">
    <location>
        <begin position="35"/>
        <end position="58"/>
    </location>
</feature>
<evidence type="ECO:0000256" key="2">
    <source>
        <dbReference type="ARBA" id="ARBA00022475"/>
    </source>
</evidence>
<feature type="transmembrane region" description="Helical" evidence="6">
    <location>
        <begin position="182"/>
        <end position="206"/>
    </location>
</feature>
<dbReference type="GO" id="GO:0005886">
    <property type="term" value="C:plasma membrane"/>
    <property type="evidence" value="ECO:0007669"/>
    <property type="project" value="UniProtKB-SubCell"/>
</dbReference>
<keyword evidence="2" id="KW-1003">Cell membrane</keyword>
<dbReference type="Proteomes" id="UP000602076">
    <property type="component" value="Unassembled WGS sequence"/>
</dbReference>
<protein>
    <submittedName>
        <fullName evidence="7">LysE family transporter</fullName>
    </submittedName>
</protein>
<keyword evidence="3 6" id="KW-0812">Transmembrane</keyword>
<keyword evidence="5 6" id="KW-0472">Membrane</keyword>
<sequence length="210" mass="22655">MAVFVTYLVLGFSLALPVGPITVEMTKQGLKNGFVHGWSVGLGGMTIDVLLIIFIYFGFSTILSQPEIKVAMWLIGAIFLLVIAIDSIRNAGQDIAVGEGKMAKSKRSSYMTGFLVGISPGNILFWVGIFGTVLANSVHTAHSSFLIVAGGILTGILLHDISLLTMVALTRKYMSQLFIKRITIGAGIVLIGFAVYFVLEFVVGLMKMIY</sequence>
<feature type="transmembrane region" description="Helical" evidence="6">
    <location>
        <begin position="70"/>
        <end position="88"/>
    </location>
</feature>
<dbReference type="PANTHER" id="PTHR30086:SF6">
    <property type="entry name" value="AMINO ACID EFFLUX PROTEIN YCGF-RELATED"/>
    <property type="match status" value="1"/>
</dbReference>